<accession>A0A388LYT9</accession>
<keyword evidence="1" id="KW-0863">Zinc-finger</keyword>
<feature type="region of interest" description="Disordered" evidence="3">
    <location>
        <begin position="156"/>
        <end position="184"/>
    </location>
</feature>
<feature type="coiled-coil region" evidence="2">
    <location>
        <begin position="93"/>
        <end position="140"/>
    </location>
</feature>
<feature type="compositionally biased region" description="Basic and acidic residues" evidence="3">
    <location>
        <begin position="363"/>
        <end position="373"/>
    </location>
</feature>
<evidence type="ECO:0000256" key="3">
    <source>
        <dbReference type="SAM" id="MobiDB-lite"/>
    </source>
</evidence>
<gene>
    <name evidence="5" type="ORF">CBR_g45489</name>
</gene>
<feature type="region of interest" description="Disordered" evidence="3">
    <location>
        <begin position="45"/>
        <end position="83"/>
    </location>
</feature>
<dbReference type="AlphaFoldDB" id="A0A388LYT9"/>
<dbReference type="SMART" id="SM00343">
    <property type="entry name" value="ZnF_C2HC"/>
    <property type="match status" value="1"/>
</dbReference>
<dbReference type="PROSITE" id="PS50158">
    <property type="entry name" value="ZF_CCHC"/>
    <property type="match status" value="1"/>
</dbReference>
<keyword evidence="1" id="KW-0479">Metal-binding</keyword>
<sequence length="388" mass="43982">MEGAVSLPPDNRKCYKCGEGGHFIRDCAEYWKAKVLGRTFVPSVQATAPGRTGRPAMTGNMDSLSRRSRSAESGGDRSSTIHDTNALMREYLLQMAEERKLRIEREAEEERRRLEEGAKRNRENRRILRQEERIRLEEERDARLLCIVHSEMRKDREEERERYEKKGKGAIRSSTSSEAVHDEKERLRRLIASRTIGTADEAEDEELLTLRMLAIKLGQAEKRKRGPEVPVGNSPPMVTPEKKPATKLSEELRARIEQLRGEKSGDVGTTSTPTKIDLSLKHIAASCGPGGKERYEQECLDFYDALTIEQLKEACRREKVAYGNKELAIKRPITRRIAVAYDPSVIPLQGTPRMNTRGTKEVAIKGDQEEVKADPSLSETSFSDEESE</sequence>
<dbReference type="GO" id="GO:0003676">
    <property type="term" value="F:nucleic acid binding"/>
    <property type="evidence" value="ECO:0007669"/>
    <property type="project" value="InterPro"/>
</dbReference>
<reference evidence="5 6" key="1">
    <citation type="journal article" date="2018" name="Cell">
        <title>The Chara Genome: Secondary Complexity and Implications for Plant Terrestrialization.</title>
        <authorList>
            <person name="Nishiyama T."/>
            <person name="Sakayama H."/>
            <person name="Vries J.D."/>
            <person name="Buschmann H."/>
            <person name="Saint-Marcoux D."/>
            <person name="Ullrich K.K."/>
            <person name="Haas F.B."/>
            <person name="Vanderstraeten L."/>
            <person name="Becker D."/>
            <person name="Lang D."/>
            <person name="Vosolsobe S."/>
            <person name="Rombauts S."/>
            <person name="Wilhelmsson P.K.I."/>
            <person name="Janitza P."/>
            <person name="Kern R."/>
            <person name="Heyl A."/>
            <person name="Rumpler F."/>
            <person name="Villalobos L.I.A.C."/>
            <person name="Clay J.M."/>
            <person name="Skokan R."/>
            <person name="Toyoda A."/>
            <person name="Suzuki Y."/>
            <person name="Kagoshima H."/>
            <person name="Schijlen E."/>
            <person name="Tajeshwar N."/>
            <person name="Catarino B."/>
            <person name="Hetherington A.J."/>
            <person name="Saltykova A."/>
            <person name="Bonnot C."/>
            <person name="Breuninger H."/>
            <person name="Symeonidi A."/>
            <person name="Radhakrishnan G.V."/>
            <person name="Van Nieuwerburgh F."/>
            <person name="Deforce D."/>
            <person name="Chang C."/>
            <person name="Karol K.G."/>
            <person name="Hedrich R."/>
            <person name="Ulvskov P."/>
            <person name="Glockner G."/>
            <person name="Delwiche C.F."/>
            <person name="Petrasek J."/>
            <person name="Van de Peer Y."/>
            <person name="Friml J."/>
            <person name="Beilby M."/>
            <person name="Dolan L."/>
            <person name="Kohara Y."/>
            <person name="Sugano S."/>
            <person name="Fujiyama A."/>
            <person name="Delaux P.-M."/>
            <person name="Quint M."/>
            <person name="TheiBen G."/>
            <person name="Hagemann M."/>
            <person name="Harholt J."/>
            <person name="Dunand C."/>
            <person name="Zachgo S."/>
            <person name="Langdale J."/>
            <person name="Maumus F."/>
            <person name="Straeten D.V.D."/>
            <person name="Gould S.B."/>
            <person name="Rensing S.A."/>
        </authorList>
    </citation>
    <scope>NUCLEOTIDE SEQUENCE [LARGE SCALE GENOMIC DNA]</scope>
    <source>
        <strain evidence="5 6">S276</strain>
    </source>
</reference>
<dbReference type="Gene3D" id="4.10.60.10">
    <property type="entry name" value="Zinc finger, CCHC-type"/>
    <property type="match status" value="1"/>
</dbReference>
<evidence type="ECO:0000259" key="4">
    <source>
        <dbReference type="PROSITE" id="PS50158"/>
    </source>
</evidence>
<dbReference type="SUPFAM" id="SSF57756">
    <property type="entry name" value="Retrovirus zinc finger-like domains"/>
    <property type="match status" value="1"/>
</dbReference>
<protein>
    <recommendedName>
        <fullName evidence="4">CCHC-type domain-containing protein</fullName>
    </recommendedName>
</protein>
<feature type="region of interest" description="Disordered" evidence="3">
    <location>
        <begin position="363"/>
        <end position="388"/>
    </location>
</feature>
<feature type="compositionally biased region" description="Basic and acidic residues" evidence="3">
    <location>
        <begin position="156"/>
        <end position="167"/>
    </location>
</feature>
<dbReference type="InterPro" id="IPR001878">
    <property type="entry name" value="Znf_CCHC"/>
</dbReference>
<feature type="region of interest" description="Disordered" evidence="3">
    <location>
        <begin position="221"/>
        <end position="246"/>
    </location>
</feature>
<dbReference type="Pfam" id="PF00098">
    <property type="entry name" value="zf-CCHC"/>
    <property type="match status" value="1"/>
</dbReference>
<comment type="caution">
    <text evidence="5">The sequence shown here is derived from an EMBL/GenBank/DDBJ whole genome shotgun (WGS) entry which is preliminary data.</text>
</comment>
<proteinExistence type="predicted"/>
<feature type="domain" description="CCHC-type" evidence="4">
    <location>
        <begin position="12"/>
        <end position="29"/>
    </location>
</feature>
<keyword evidence="6" id="KW-1185">Reference proteome</keyword>
<evidence type="ECO:0000256" key="2">
    <source>
        <dbReference type="SAM" id="Coils"/>
    </source>
</evidence>
<name>A0A388LYT9_CHABU</name>
<evidence type="ECO:0000313" key="6">
    <source>
        <dbReference type="Proteomes" id="UP000265515"/>
    </source>
</evidence>
<organism evidence="5 6">
    <name type="scientific">Chara braunii</name>
    <name type="common">Braun's stonewort</name>
    <dbReference type="NCBI Taxonomy" id="69332"/>
    <lineage>
        <taxon>Eukaryota</taxon>
        <taxon>Viridiplantae</taxon>
        <taxon>Streptophyta</taxon>
        <taxon>Charophyceae</taxon>
        <taxon>Charales</taxon>
        <taxon>Characeae</taxon>
        <taxon>Chara</taxon>
    </lineage>
</organism>
<dbReference type="Proteomes" id="UP000265515">
    <property type="component" value="Unassembled WGS sequence"/>
</dbReference>
<dbReference type="EMBL" id="BFEA01000612">
    <property type="protein sequence ID" value="GBG87431.1"/>
    <property type="molecule type" value="Genomic_DNA"/>
</dbReference>
<keyword evidence="1" id="KW-0862">Zinc</keyword>
<dbReference type="Gramene" id="GBG87431">
    <property type="protein sequence ID" value="GBG87431"/>
    <property type="gene ID" value="CBR_g45489"/>
</dbReference>
<dbReference type="GO" id="GO:0008270">
    <property type="term" value="F:zinc ion binding"/>
    <property type="evidence" value="ECO:0007669"/>
    <property type="project" value="UniProtKB-KW"/>
</dbReference>
<evidence type="ECO:0000313" key="5">
    <source>
        <dbReference type="EMBL" id="GBG87431.1"/>
    </source>
</evidence>
<keyword evidence="2" id="KW-0175">Coiled coil</keyword>
<dbReference type="InterPro" id="IPR036875">
    <property type="entry name" value="Znf_CCHC_sf"/>
</dbReference>
<evidence type="ECO:0000256" key="1">
    <source>
        <dbReference type="PROSITE-ProRule" id="PRU00047"/>
    </source>
</evidence>